<accession>A0A2N5DRG6</accession>
<dbReference type="GO" id="GO:0015662">
    <property type="term" value="F:P-type ion transporter activity"/>
    <property type="evidence" value="ECO:0007669"/>
    <property type="project" value="UniProtKB-ARBA"/>
</dbReference>
<dbReference type="SFLD" id="SFLDG00002">
    <property type="entry name" value="C1.7:_P-type_atpase_like"/>
    <property type="match status" value="1"/>
</dbReference>
<evidence type="ECO:0000256" key="4">
    <source>
        <dbReference type="ARBA" id="ARBA00022840"/>
    </source>
</evidence>
<evidence type="ECO:0000313" key="10">
    <source>
        <dbReference type="EMBL" id="PLR28638.1"/>
    </source>
</evidence>
<feature type="transmembrane region" description="Helical" evidence="8">
    <location>
        <begin position="232"/>
        <end position="254"/>
    </location>
</feature>
<protein>
    <submittedName>
        <fullName evidence="10">ATPase</fullName>
    </submittedName>
</protein>
<evidence type="ECO:0000256" key="6">
    <source>
        <dbReference type="ARBA" id="ARBA00022989"/>
    </source>
</evidence>
<dbReference type="SUPFAM" id="SSF81665">
    <property type="entry name" value="Calcium ATPase, transmembrane domain M"/>
    <property type="match status" value="1"/>
</dbReference>
<dbReference type="EMBL" id="PJRS01000007">
    <property type="protein sequence ID" value="PLR28638.1"/>
    <property type="molecule type" value="Genomic_DNA"/>
</dbReference>
<dbReference type="Gene3D" id="3.40.50.1000">
    <property type="entry name" value="HAD superfamily/HAD-like"/>
    <property type="match status" value="2"/>
</dbReference>
<dbReference type="InterPro" id="IPR044492">
    <property type="entry name" value="P_typ_ATPase_HD_dom"/>
</dbReference>
<feature type="transmembrane region" description="Helical" evidence="8">
    <location>
        <begin position="260"/>
        <end position="293"/>
    </location>
</feature>
<feature type="transmembrane region" description="Helical" evidence="8">
    <location>
        <begin position="713"/>
        <end position="734"/>
    </location>
</feature>
<evidence type="ECO:0000256" key="3">
    <source>
        <dbReference type="ARBA" id="ARBA00022741"/>
    </source>
</evidence>
<evidence type="ECO:0000259" key="9">
    <source>
        <dbReference type="SMART" id="SM00831"/>
    </source>
</evidence>
<dbReference type="InterPro" id="IPR023299">
    <property type="entry name" value="ATPase_P-typ_cyto_dom_N"/>
</dbReference>
<dbReference type="PRINTS" id="PR00119">
    <property type="entry name" value="CATATPASE"/>
</dbReference>
<sequence length="843" mass="87912">MWEVTVDNPLAGLTEEEARDRLAAVGLNVVSRPGRRGLSRILLEALREPMFLLLLGAAVLYLAFGNLGEGVFMVIGASASVGLVVLQEARSERALEALLELAQPRARVVRDGVERLILARDIVPGDLVLVGEGERLPADGDLVGEEVLQVDESVLTGEAAPVSKFCAKASNVEASALAEVASALFSGTLVVRGQGVMRVSRTGAGSALGQIAGSLAAIRPTPSPLQQTAGRLTTMIGATSLVFCLLVAMAYGVARGDWVAGALAGITVAIALIPEEFPMVLAVFFALGAWRLANHQVLVRRSAAIETLGAASVLCVDKTGTLTENRMRVSRLWTAEGEAIVTRDTRLAGSAAELLRIAALASASRPVDPMDKAIRDLAGDGSAEFIDAGPCRLWPLSPQRMAIVQLWRRRDGIELAAAKGAPEAIFALCDLSALDRRRHQSIVERFAAEGLRVLGVASVAGPSGFLTDPAENAFAFQGLVAFEDPLRPDARAALQEAQRAGVKVIMITGDHPATALAIARSAGLDVSAGVLSGSDLEELSAPALAERMSTVRVFARIAPEQKLRLVEALKTAGEVVAMTGDGVNDAPALEAAHIGVAMGRRGSDVAREAADLVLLDDSFASIVGGVRLGRRIFANLRRALTYVTAIHVPIAGLALAPILMGLPPLLMPLHVVLLELIIDPTSALAFEAEPSAADAMRLPPRRPDEMLFGRRQIALAILQGLVLLAGVLGLYVWALDAGRGEAAARGAALLALVVGNLILALTDSASSGRVFIPQRRSYGLIVLAVAGVMTTVLAAPPIAKLFAIAVPDGELLALSLAVAILAGGGGAAGMATLTKTDFASWRP</sequence>
<keyword evidence="6 8" id="KW-1133">Transmembrane helix</keyword>
<dbReference type="SUPFAM" id="SSF56784">
    <property type="entry name" value="HAD-like"/>
    <property type="match status" value="1"/>
</dbReference>
<dbReference type="Gene3D" id="1.20.1110.10">
    <property type="entry name" value="Calcium-transporting ATPase, transmembrane domain"/>
    <property type="match status" value="2"/>
</dbReference>
<keyword evidence="2 8" id="KW-0812">Transmembrane</keyword>
<comment type="subcellular location">
    <subcellularLocation>
        <location evidence="1">Membrane</location>
        <topology evidence="1">Multi-pass membrane protein</topology>
    </subcellularLocation>
</comment>
<feature type="transmembrane region" description="Helical" evidence="8">
    <location>
        <begin position="811"/>
        <end position="833"/>
    </location>
</feature>
<dbReference type="InterPro" id="IPR023214">
    <property type="entry name" value="HAD_sf"/>
</dbReference>
<dbReference type="InterPro" id="IPR008250">
    <property type="entry name" value="ATPase_P-typ_transduc_dom_A_sf"/>
</dbReference>
<dbReference type="GO" id="GO:0005524">
    <property type="term" value="F:ATP binding"/>
    <property type="evidence" value="ECO:0007669"/>
    <property type="project" value="UniProtKB-KW"/>
</dbReference>
<keyword evidence="11" id="KW-1185">Reference proteome</keyword>
<keyword evidence="3" id="KW-0547">Nucleotide-binding</keyword>
<dbReference type="InterPro" id="IPR006068">
    <property type="entry name" value="ATPase_P-typ_cation-transptr_C"/>
</dbReference>
<dbReference type="PROSITE" id="PS00154">
    <property type="entry name" value="ATPASE_E1_E2"/>
    <property type="match status" value="1"/>
</dbReference>
<dbReference type="Proteomes" id="UP000234479">
    <property type="component" value="Unassembled WGS sequence"/>
</dbReference>
<dbReference type="InterPro" id="IPR018303">
    <property type="entry name" value="ATPase_P-typ_P_site"/>
</dbReference>
<comment type="caution">
    <text evidence="10">The sequence shown here is derived from an EMBL/GenBank/DDBJ whole genome shotgun (WGS) entry which is preliminary data.</text>
</comment>
<feature type="transmembrane region" description="Helical" evidence="8">
    <location>
        <begin position="45"/>
        <end position="64"/>
    </location>
</feature>
<evidence type="ECO:0000256" key="7">
    <source>
        <dbReference type="ARBA" id="ARBA00023136"/>
    </source>
</evidence>
<feature type="transmembrane region" description="Helical" evidence="8">
    <location>
        <begin position="639"/>
        <end position="659"/>
    </location>
</feature>
<dbReference type="OrthoDB" id="9813266at2"/>
<organism evidence="10 11">
    <name type="scientific">Caulobacter zeae</name>
    <dbReference type="NCBI Taxonomy" id="2055137"/>
    <lineage>
        <taxon>Bacteria</taxon>
        <taxon>Pseudomonadati</taxon>
        <taxon>Pseudomonadota</taxon>
        <taxon>Alphaproteobacteria</taxon>
        <taxon>Caulobacterales</taxon>
        <taxon>Caulobacteraceae</taxon>
        <taxon>Caulobacter</taxon>
    </lineage>
</organism>
<evidence type="ECO:0000256" key="2">
    <source>
        <dbReference type="ARBA" id="ARBA00022692"/>
    </source>
</evidence>
<dbReference type="Pfam" id="PF00689">
    <property type="entry name" value="Cation_ATPase_C"/>
    <property type="match status" value="1"/>
</dbReference>
<dbReference type="InterPro" id="IPR059000">
    <property type="entry name" value="ATPase_P-type_domA"/>
</dbReference>
<dbReference type="AlphaFoldDB" id="A0A2N5DRG6"/>
<reference evidence="10 11" key="1">
    <citation type="submission" date="2017-12" db="EMBL/GenBank/DDBJ databases">
        <title>The genome sequence of Caulobacter sp. 410.</title>
        <authorList>
            <person name="Gao J."/>
            <person name="Mao X."/>
            <person name="Sun J."/>
        </authorList>
    </citation>
    <scope>NUCLEOTIDE SEQUENCE [LARGE SCALE GENOMIC DNA]</scope>
    <source>
        <strain evidence="10 11">410</strain>
    </source>
</reference>
<keyword evidence="4" id="KW-0067">ATP-binding</keyword>
<dbReference type="GO" id="GO:0016887">
    <property type="term" value="F:ATP hydrolysis activity"/>
    <property type="evidence" value="ECO:0007669"/>
    <property type="project" value="InterPro"/>
</dbReference>
<dbReference type="SFLD" id="SFLDF00027">
    <property type="entry name" value="p-type_atpase"/>
    <property type="match status" value="1"/>
</dbReference>
<proteinExistence type="predicted"/>
<dbReference type="InterPro" id="IPR023298">
    <property type="entry name" value="ATPase_P-typ_TM_dom_sf"/>
</dbReference>
<evidence type="ECO:0000256" key="1">
    <source>
        <dbReference type="ARBA" id="ARBA00004141"/>
    </source>
</evidence>
<evidence type="ECO:0000256" key="5">
    <source>
        <dbReference type="ARBA" id="ARBA00022967"/>
    </source>
</evidence>
<dbReference type="PRINTS" id="PR00120">
    <property type="entry name" value="HATPASE"/>
</dbReference>
<feature type="domain" description="Cation-transporting P-type ATPase N-terminal" evidence="9">
    <location>
        <begin position="2"/>
        <end position="66"/>
    </location>
</feature>
<dbReference type="InterPro" id="IPR004014">
    <property type="entry name" value="ATPase_P-typ_cation-transptr_N"/>
</dbReference>
<dbReference type="PANTHER" id="PTHR42861">
    <property type="entry name" value="CALCIUM-TRANSPORTING ATPASE"/>
    <property type="match status" value="1"/>
</dbReference>
<dbReference type="Pfam" id="PF00122">
    <property type="entry name" value="E1-E2_ATPase"/>
    <property type="match status" value="1"/>
</dbReference>
<dbReference type="SUPFAM" id="SSF81653">
    <property type="entry name" value="Calcium ATPase, transduction domain A"/>
    <property type="match status" value="1"/>
</dbReference>
<dbReference type="InterPro" id="IPR001757">
    <property type="entry name" value="P_typ_ATPase"/>
</dbReference>
<dbReference type="SMART" id="SM00831">
    <property type="entry name" value="Cation_ATPase_N"/>
    <property type="match status" value="1"/>
</dbReference>
<feature type="transmembrane region" description="Helical" evidence="8">
    <location>
        <begin position="746"/>
        <end position="766"/>
    </location>
</feature>
<keyword evidence="5" id="KW-1278">Translocase</keyword>
<dbReference type="Gene3D" id="2.70.150.10">
    <property type="entry name" value="Calcium-transporting ATPase, cytoplasmic transduction domain A"/>
    <property type="match status" value="1"/>
</dbReference>
<evidence type="ECO:0000256" key="8">
    <source>
        <dbReference type="SAM" id="Phobius"/>
    </source>
</evidence>
<name>A0A2N5DRG6_9CAUL</name>
<dbReference type="Pfam" id="PF00690">
    <property type="entry name" value="Cation_ATPase_N"/>
    <property type="match status" value="1"/>
</dbReference>
<dbReference type="GO" id="GO:0016020">
    <property type="term" value="C:membrane"/>
    <property type="evidence" value="ECO:0007669"/>
    <property type="project" value="UniProtKB-SubCell"/>
</dbReference>
<dbReference type="SFLD" id="SFLDS00003">
    <property type="entry name" value="Haloacid_Dehalogenase"/>
    <property type="match status" value="1"/>
</dbReference>
<dbReference type="NCBIfam" id="TIGR01494">
    <property type="entry name" value="ATPase_P-type"/>
    <property type="match status" value="2"/>
</dbReference>
<evidence type="ECO:0000313" key="11">
    <source>
        <dbReference type="Proteomes" id="UP000234479"/>
    </source>
</evidence>
<dbReference type="Gene3D" id="3.40.1110.10">
    <property type="entry name" value="Calcium-transporting ATPase, cytoplasmic domain N"/>
    <property type="match status" value="2"/>
</dbReference>
<dbReference type="Pfam" id="PF00702">
    <property type="entry name" value="Hydrolase"/>
    <property type="match status" value="1"/>
</dbReference>
<gene>
    <name evidence="10" type="ORF">SGCZBJ_01955</name>
</gene>
<dbReference type="InterPro" id="IPR036412">
    <property type="entry name" value="HAD-like_sf"/>
</dbReference>
<keyword evidence="7 8" id="KW-0472">Membrane</keyword>
<feature type="transmembrane region" description="Helical" evidence="8">
    <location>
        <begin position="778"/>
        <end position="799"/>
    </location>
</feature>